<dbReference type="NCBIfam" id="TIGR01550">
    <property type="entry name" value="DOC_P1"/>
    <property type="match status" value="1"/>
</dbReference>
<sequence>MIEPNWISKEDIYEIHSMVLNKDGGSEGIRDENLLEIALNKPKQHFAYGNQNIFLLAATYALGISRNHPFVDGNKRTAFLTTDLFLLDNGYQLQQYDDLRYVEIMIDLAQGKISQENMAQYLQRYSYKVTNL</sequence>
<dbReference type="PROSITE" id="PS51459">
    <property type="entry name" value="FIDO"/>
    <property type="match status" value="1"/>
</dbReference>
<dbReference type="PANTHER" id="PTHR39426">
    <property type="entry name" value="HOMOLOGY TO DEATH-ON-CURING PROTEIN OF PHAGE P1"/>
    <property type="match status" value="1"/>
</dbReference>
<dbReference type="Pfam" id="PF02661">
    <property type="entry name" value="Fic"/>
    <property type="match status" value="1"/>
</dbReference>
<protein>
    <submittedName>
        <fullName evidence="2">Prophage maintenance system killer protein (Doc)</fullName>
    </submittedName>
</protein>
<dbReference type="SUPFAM" id="SSF140931">
    <property type="entry name" value="Fic-like"/>
    <property type="match status" value="1"/>
</dbReference>
<dbReference type="EMBL" id="CAMXCM010000016">
    <property type="protein sequence ID" value="CAI3959919.1"/>
    <property type="molecule type" value="Genomic_DNA"/>
</dbReference>
<feature type="domain" description="Fido" evidence="1">
    <location>
        <begin position="7"/>
        <end position="124"/>
    </location>
</feature>
<dbReference type="InterPro" id="IPR036597">
    <property type="entry name" value="Fido-like_dom_sf"/>
</dbReference>
<keyword evidence="5" id="KW-1185">Reference proteome</keyword>
<reference evidence="2" key="1">
    <citation type="submission" date="2022-10" db="EMBL/GenBank/DDBJ databases">
        <authorList>
            <person name="Botero Cardona J."/>
        </authorList>
    </citation>
    <scope>NUCLEOTIDE SEQUENCE</scope>
    <source>
        <strain evidence="2">LMG 31819</strain>
        <strain evidence="3">R-53529</strain>
    </source>
</reference>
<evidence type="ECO:0000259" key="1">
    <source>
        <dbReference type="PROSITE" id="PS51459"/>
    </source>
</evidence>
<dbReference type="RefSeq" id="WP_271790786.1">
    <property type="nucleotide sequence ID" value="NZ_CAMXCM010000016.1"/>
</dbReference>
<dbReference type="InterPro" id="IPR006440">
    <property type="entry name" value="Doc"/>
</dbReference>
<evidence type="ECO:0000313" key="2">
    <source>
        <dbReference type="EMBL" id="CAI3959919.1"/>
    </source>
</evidence>
<proteinExistence type="predicted"/>
<dbReference type="PANTHER" id="PTHR39426:SF1">
    <property type="entry name" value="HOMOLOGY TO DEATH-ON-CURING PROTEIN OF PHAGE P1"/>
    <property type="match status" value="1"/>
</dbReference>
<dbReference type="Proteomes" id="UP001154255">
    <property type="component" value="Unassembled WGS sequence"/>
</dbReference>
<accession>A0A9W4TR02</accession>
<evidence type="ECO:0000313" key="3">
    <source>
        <dbReference type="EMBL" id="CAI3961707.1"/>
    </source>
</evidence>
<dbReference type="Proteomes" id="UP001154259">
    <property type="component" value="Unassembled WGS sequence"/>
</dbReference>
<dbReference type="AlphaFoldDB" id="A0A9W4TR02"/>
<gene>
    <name evidence="3" type="ORF">R53529_LOCUS2378</name>
    <name evidence="2" type="ORF">R53530_LOCUS2370</name>
</gene>
<dbReference type="EMBL" id="CAMXCS010000016">
    <property type="protein sequence ID" value="CAI3961707.1"/>
    <property type="molecule type" value="Genomic_DNA"/>
</dbReference>
<dbReference type="InterPro" id="IPR053737">
    <property type="entry name" value="Type_II_TA_Toxin"/>
</dbReference>
<dbReference type="Gene3D" id="1.20.120.1870">
    <property type="entry name" value="Fic/DOC protein, Fido domain"/>
    <property type="match status" value="1"/>
</dbReference>
<organism evidence="2 4">
    <name type="scientific">Commensalibacter communis</name>
    <dbReference type="NCBI Taxonomy" id="2972786"/>
    <lineage>
        <taxon>Bacteria</taxon>
        <taxon>Pseudomonadati</taxon>
        <taxon>Pseudomonadota</taxon>
        <taxon>Alphaproteobacteria</taxon>
        <taxon>Acetobacterales</taxon>
        <taxon>Acetobacteraceae</taxon>
    </lineage>
</organism>
<name>A0A9W4TR02_9PROT</name>
<comment type="caution">
    <text evidence="2">The sequence shown here is derived from an EMBL/GenBank/DDBJ whole genome shotgun (WGS) entry which is preliminary data.</text>
</comment>
<dbReference type="PIRSF" id="PIRSF018297">
    <property type="entry name" value="Doc"/>
    <property type="match status" value="1"/>
</dbReference>
<dbReference type="InterPro" id="IPR003812">
    <property type="entry name" value="Fido"/>
</dbReference>
<evidence type="ECO:0000313" key="5">
    <source>
        <dbReference type="Proteomes" id="UP001154259"/>
    </source>
</evidence>
<dbReference type="GO" id="GO:0016301">
    <property type="term" value="F:kinase activity"/>
    <property type="evidence" value="ECO:0007669"/>
    <property type="project" value="InterPro"/>
</dbReference>
<evidence type="ECO:0000313" key="4">
    <source>
        <dbReference type="Proteomes" id="UP001154255"/>
    </source>
</evidence>